<feature type="transmembrane region" description="Helical" evidence="1">
    <location>
        <begin position="147"/>
        <end position="170"/>
    </location>
</feature>
<dbReference type="RefSeq" id="WP_081892026.1">
    <property type="nucleotide sequence ID" value="NZ_JAFEJT020000085.1"/>
</dbReference>
<reference evidence="2 3" key="2">
    <citation type="journal article" date="2021" name="Syst. Appl. Microbiol.">
        <title>Phylogenetic classification of ten novel species belonging to the genus Bifidobacterium comprising B. phasiani sp. nov., B. pongonis sp. nov., B. saguinibicoloris sp. nov., B. colobi sp. nov., B. simiiventris sp. nov., B. santillanense sp. nov., B. miconis sp. nov., B. amazonense sp. nov., B. pluvialisilvae sp. nov., and B. miconisargentati sp. nov.</title>
        <authorList>
            <person name="Lugli G.A."/>
            <person name="Calvete-Torre I."/>
            <person name="Alessandri G."/>
            <person name="Milani C."/>
            <person name="Turroni F."/>
            <person name="Laiolo P."/>
            <person name="Ossiprandi M.C."/>
            <person name="Margolles A."/>
            <person name="Ruiz L."/>
            <person name="Ventura M."/>
        </authorList>
    </citation>
    <scope>NUCLEOTIDE SEQUENCE [LARGE SCALE GENOMIC DNA]</scope>
    <source>
        <strain evidence="2 3">MA1</strain>
    </source>
</reference>
<sequence length="173" mass="19724">MTGFLKLFLTKTRCVLGISLAAFLVGVFLAKLRPYPLSRAIIPKIYLHELLWNNTKVWLILLFGGFLFSIPTTIVLVINYSSFGWSAAQYLFQDQGGKLLTAVVPHLFFECFALITISGIALTITHYEFCFLQNNRKRDISIDNATLLSLFVVFISWFSLFWAAIIETYISHI</sequence>
<accession>A0ABS9VYX2</accession>
<dbReference type="InterPro" id="IPR002798">
    <property type="entry name" value="SpoIIM-like"/>
</dbReference>
<keyword evidence="1" id="KW-0812">Transmembrane</keyword>
<dbReference type="Proteomes" id="UP000710815">
    <property type="component" value="Unassembled WGS sequence"/>
</dbReference>
<dbReference type="EMBL" id="JAFEJT020000085">
    <property type="protein sequence ID" value="MCH9277121.1"/>
    <property type="molecule type" value="Genomic_DNA"/>
</dbReference>
<reference evidence="2 3" key="1">
    <citation type="journal article" date="2021" name="Environ. Microbiol.">
        <title>Genetic insights into the dark matter of the mammalian gut microbiota through targeted genome reconstruction.</title>
        <authorList>
            <person name="Lugli G.A."/>
            <person name="Alessandri G."/>
            <person name="Milani C."/>
            <person name="Viappiani A."/>
            <person name="Fontana F."/>
            <person name="Tarracchini C."/>
            <person name="Mancabelli L."/>
            <person name="Argentini C."/>
            <person name="Ruiz L."/>
            <person name="Margolles A."/>
            <person name="van Sinderen D."/>
            <person name="Turroni F."/>
            <person name="Ventura M."/>
        </authorList>
    </citation>
    <scope>NUCLEOTIDE SEQUENCE [LARGE SCALE GENOMIC DNA]</scope>
    <source>
        <strain evidence="2 3">MA1</strain>
    </source>
</reference>
<evidence type="ECO:0000256" key="1">
    <source>
        <dbReference type="SAM" id="Phobius"/>
    </source>
</evidence>
<evidence type="ECO:0000313" key="3">
    <source>
        <dbReference type="Proteomes" id="UP000710815"/>
    </source>
</evidence>
<keyword evidence="1" id="KW-0472">Membrane</keyword>
<name>A0ABS9VYX2_9BIFI</name>
<feature type="transmembrane region" description="Helical" evidence="1">
    <location>
        <begin position="57"/>
        <end position="78"/>
    </location>
</feature>
<proteinExistence type="predicted"/>
<dbReference type="Pfam" id="PF01944">
    <property type="entry name" value="SpoIIM"/>
    <property type="match status" value="1"/>
</dbReference>
<comment type="caution">
    <text evidence="2">The sequence shown here is derived from an EMBL/GenBank/DDBJ whole genome shotgun (WGS) entry which is preliminary data.</text>
</comment>
<organism evidence="2 3">
    <name type="scientific">Bifidobacterium amazonense</name>
    <dbReference type="NCBI Taxonomy" id="2809027"/>
    <lineage>
        <taxon>Bacteria</taxon>
        <taxon>Bacillati</taxon>
        <taxon>Actinomycetota</taxon>
        <taxon>Actinomycetes</taxon>
        <taxon>Bifidobacteriales</taxon>
        <taxon>Bifidobacteriaceae</taxon>
        <taxon>Bifidobacterium</taxon>
    </lineage>
</organism>
<evidence type="ECO:0000313" key="2">
    <source>
        <dbReference type="EMBL" id="MCH9277121.1"/>
    </source>
</evidence>
<feature type="transmembrane region" description="Helical" evidence="1">
    <location>
        <begin position="99"/>
        <end position="127"/>
    </location>
</feature>
<protein>
    <submittedName>
        <fullName evidence="2">Stage II sporulation protein M</fullName>
    </submittedName>
</protein>
<gene>
    <name evidence="2" type="ORF">JS533_012765</name>
</gene>
<keyword evidence="3" id="KW-1185">Reference proteome</keyword>
<keyword evidence="1" id="KW-1133">Transmembrane helix</keyword>